<evidence type="ECO:0000313" key="1">
    <source>
        <dbReference type="EMBL" id="ERG95713.1"/>
    </source>
</evidence>
<dbReference type="STRING" id="1238425.J07HQW2_02173"/>
<name>U1NFW9_9EURY</name>
<gene>
    <name evidence="1" type="ORF">J07HQW2_02173</name>
</gene>
<protein>
    <recommendedName>
        <fullName evidence="3">CopG family transcriptional regulator</fullName>
    </recommendedName>
</protein>
<evidence type="ECO:0008006" key="3">
    <source>
        <dbReference type="Google" id="ProtNLM"/>
    </source>
</evidence>
<dbReference type="EMBL" id="KE356561">
    <property type="protein sequence ID" value="ERG95713.1"/>
    <property type="molecule type" value="Genomic_DNA"/>
</dbReference>
<reference evidence="1 2" key="1">
    <citation type="journal article" date="2013" name="PLoS ONE">
        <title>Assembly-driven community genomics of a hypersaline microbial ecosystem.</title>
        <authorList>
            <person name="Podell S."/>
            <person name="Ugalde J.A."/>
            <person name="Narasingarao P."/>
            <person name="Banfield J.F."/>
            <person name="Heidelberg K.B."/>
            <person name="Allen E.E."/>
        </authorList>
    </citation>
    <scope>NUCLEOTIDE SEQUENCE [LARGE SCALE GENOMIC DNA]</scope>
    <source>
        <strain evidence="2">J07HQW2</strain>
    </source>
</reference>
<dbReference type="AlphaFoldDB" id="U1NFW9"/>
<dbReference type="Proteomes" id="UP000030710">
    <property type="component" value="Unassembled WGS sequence"/>
</dbReference>
<evidence type="ECO:0000313" key="2">
    <source>
        <dbReference type="Proteomes" id="UP000030710"/>
    </source>
</evidence>
<dbReference type="RefSeq" id="WP_021055186.1">
    <property type="nucleotide sequence ID" value="NZ_KE356561.1"/>
</dbReference>
<sequence length="75" mass="8571">MSDSASPSVTVPTDLYDQLQTRVGQTEFDSADAYVQHVLRVTFEHLERDQINTEQPTVTDQQVEDRLRSLGYLND</sequence>
<organism evidence="1 2">
    <name type="scientific">Haloquadratum walsbyi J07HQW2</name>
    <dbReference type="NCBI Taxonomy" id="1238425"/>
    <lineage>
        <taxon>Archaea</taxon>
        <taxon>Methanobacteriati</taxon>
        <taxon>Methanobacteriota</taxon>
        <taxon>Stenosarchaea group</taxon>
        <taxon>Halobacteria</taxon>
        <taxon>Halobacteriales</taxon>
        <taxon>Haloferacaceae</taxon>
        <taxon>Haloquadratum</taxon>
    </lineage>
</organism>
<dbReference type="HOGENOM" id="CLU_194986_0_0_2"/>
<accession>U1NFW9</accession>
<proteinExistence type="predicted"/>